<comment type="caution">
    <text evidence="1">The sequence shown here is derived from an EMBL/GenBank/DDBJ whole genome shotgun (WGS) entry which is preliminary data.</text>
</comment>
<dbReference type="InterPro" id="IPR007553">
    <property type="entry name" value="2-thiour_desulf"/>
</dbReference>
<dbReference type="Proteomes" id="UP000824058">
    <property type="component" value="Unassembled WGS sequence"/>
</dbReference>
<dbReference type="EMBL" id="DXBD01000017">
    <property type="protein sequence ID" value="HIZ67328.1"/>
    <property type="molecule type" value="Genomic_DNA"/>
</dbReference>
<accession>A0A9D2JUM9</accession>
<gene>
    <name evidence="1" type="ORF">H9965_02475</name>
</gene>
<reference evidence="1" key="1">
    <citation type="journal article" date="2021" name="PeerJ">
        <title>Extensive microbial diversity within the chicken gut microbiome revealed by metagenomics and culture.</title>
        <authorList>
            <person name="Gilroy R."/>
            <person name="Ravi A."/>
            <person name="Getino M."/>
            <person name="Pursley I."/>
            <person name="Horton D.L."/>
            <person name="Alikhan N.F."/>
            <person name="Baker D."/>
            <person name="Gharbi K."/>
            <person name="Hall N."/>
            <person name="Watson M."/>
            <person name="Adriaenssens E.M."/>
            <person name="Foster-Nyarko E."/>
            <person name="Jarju S."/>
            <person name="Secka A."/>
            <person name="Antonio M."/>
            <person name="Oren A."/>
            <person name="Chaudhuri R.R."/>
            <person name="La Ragione R."/>
            <person name="Hildebrand F."/>
            <person name="Pallen M.J."/>
        </authorList>
    </citation>
    <scope>NUCLEOTIDE SEQUENCE</scope>
    <source>
        <strain evidence="1">ChiBcolR9-63</strain>
    </source>
</reference>
<dbReference type="PANTHER" id="PTHR30087:SF1">
    <property type="entry name" value="HYPOTHETICAL CYTOSOLIC PROTEIN"/>
    <property type="match status" value="1"/>
</dbReference>
<dbReference type="PANTHER" id="PTHR30087">
    <property type="entry name" value="INNER MEMBRANE PROTEIN"/>
    <property type="match status" value="1"/>
</dbReference>
<evidence type="ECO:0000313" key="1">
    <source>
        <dbReference type="EMBL" id="HIZ67328.1"/>
    </source>
</evidence>
<proteinExistence type="predicted"/>
<sequence>MTLEVRPLDAKTRCVLVSACLLGERCKYNGGHNYNQALVDYVADKEVIAVCPEVLAGLPVPRPPVELAAGHVVDATGQRYDALFEKGIERSLAAISGKKVDLAILQSRSPSCGVNQVYDGSFSGRKIAGSGRFAQKLKTLGYRVLDVEDINQLEGKS</sequence>
<evidence type="ECO:0000313" key="2">
    <source>
        <dbReference type="Proteomes" id="UP000824058"/>
    </source>
</evidence>
<organism evidence="1 2">
    <name type="scientific">Candidatus Streptococcus faecavium</name>
    <dbReference type="NCBI Taxonomy" id="2838763"/>
    <lineage>
        <taxon>Bacteria</taxon>
        <taxon>Bacillati</taxon>
        <taxon>Bacillota</taxon>
        <taxon>Bacilli</taxon>
        <taxon>Lactobacillales</taxon>
        <taxon>Streptococcaceae</taxon>
        <taxon>Streptococcus</taxon>
    </lineage>
</organism>
<protein>
    <submittedName>
        <fullName evidence="1">DUF523 domain-containing protein</fullName>
    </submittedName>
</protein>
<dbReference type="Pfam" id="PF04463">
    <property type="entry name" value="2-thiour_desulf"/>
    <property type="match status" value="1"/>
</dbReference>
<name>A0A9D2JUM9_9STRE</name>
<reference evidence="1" key="2">
    <citation type="submission" date="2021-04" db="EMBL/GenBank/DDBJ databases">
        <authorList>
            <person name="Gilroy R."/>
        </authorList>
    </citation>
    <scope>NUCLEOTIDE SEQUENCE</scope>
    <source>
        <strain evidence="1">ChiBcolR9-63</strain>
    </source>
</reference>
<dbReference type="AlphaFoldDB" id="A0A9D2JUM9"/>